<sequence length="518" mass="59335">MRLFTILLLTLMSLVGRAPKSEGAKILATFTFPGRSQYIFAESYLKALAARGHEVTVINAFENKPVPNMRFITIPKIHEHYEEIIGLLSVNGYWKKQMVYSSMVSIVSKCFFQDEKVQQLMKSDEKFDLLIAEVLLTESVFGLAQHFNASLMGFSTYGNDYYIDELLGNISPLSYSPLITSPRCNPMSFYDRLENHFEFWIEKAVYWLIHHPKMELEYAKYFPQATKTLNEVLDSWSLILLGQHFSLSHARPYMPNMIEVGGLHISHKPKPLPADINQFIESSPDGVIYFSLGTNIKSKDLPVETKDTLLKVFSGLKQRVLWKFEDDQLPNKPDNVLISKWFPQPDILAHPKVKLFITHGGLLSTIESIYFGKPVLGLPVFFDQFMNVKHAARKGFGLSLDLLNLKQSELEQTINTLLTTPSYRQAASTLSSLYHDQPESTMDRAIWWTEYVLRHKDASHLRAPSRDMNYVQLHSLDTLAVLLAVPFTLLLMLITLTCWLLRLLVGAKRMRGDKQKIH</sequence>
<feature type="signal peptide" evidence="5">
    <location>
        <begin position="1"/>
        <end position="23"/>
    </location>
</feature>
<dbReference type="STRING" id="7222.B4JG65"/>
<dbReference type="SMR" id="B4JG65"/>
<dbReference type="PANTHER" id="PTHR48043">
    <property type="entry name" value="EG:EG0003.4 PROTEIN-RELATED"/>
    <property type="match status" value="1"/>
</dbReference>
<dbReference type="GO" id="GO:0016020">
    <property type="term" value="C:membrane"/>
    <property type="evidence" value="ECO:0007669"/>
    <property type="project" value="UniProtKB-SubCell"/>
</dbReference>
<keyword evidence="2 4" id="KW-0328">Glycosyltransferase</keyword>
<dbReference type="GO" id="GO:0015020">
    <property type="term" value="F:glucuronosyltransferase activity"/>
    <property type="evidence" value="ECO:0007669"/>
    <property type="project" value="UniProtKB-EC"/>
</dbReference>
<dbReference type="PhylomeDB" id="B4JG65"/>
<dbReference type="HOGENOM" id="CLU_012949_0_2_1"/>
<keyword evidence="5" id="KW-0732">Signal</keyword>
<dbReference type="FunFam" id="3.40.50.2000:FF:000050">
    <property type="entry name" value="UDP-glucuronosyltransferase"/>
    <property type="match status" value="1"/>
</dbReference>
<evidence type="ECO:0000256" key="5">
    <source>
        <dbReference type="RuleBase" id="RU362059"/>
    </source>
</evidence>
<dbReference type="InterPro" id="IPR050271">
    <property type="entry name" value="UDP-glycosyltransferase"/>
</dbReference>
<dbReference type="EC" id="2.4.1.17" evidence="5"/>
<comment type="catalytic activity">
    <reaction evidence="5">
        <text>glucuronate acceptor + UDP-alpha-D-glucuronate = acceptor beta-D-glucuronoside + UDP + H(+)</text>
        <dbReference type="Rhea" id="RHEA:21032"/>
        <dbReference type="ChEBI" id="CHEBI:15378"/>
        <dbReference type="ChEBI" id="CHEBI:58052"/>
        <dbReference type="ChEBI" id="CHEBI:58223"/>
        <dbReference type="ChEBI" id="CHEBI:132367"/>
        <dbReference type="ChEBI" id="CHEBI:132368"/>
        <dbReference type="EC" id="2.4.1.17"/>
    </reaction>
</comment>
<comment type="similarity">
    <text evidence="1 4">Belongs to the UDP-glycosyltransferase family.</text>
</comment>
<protein>
    <recommendedName>
        <fullName evidence="5">UDP-glucuronosyltransferase</fullName>
        <ecNumber evidence="5">2.4.1.17</ecNumber>
    </recommendedName>
</protein>
<dbReference type="InParanoid" id="B4JG65"/>
<organism evidence="7">
    <name type="scientific">Drosophila grimshawi</name>
    <name type="common">Hawaiian fruit fly</name>
    <name type="synonym">Idiomyia grimshawi</name>
    <dbReference type="NCBI Taxonomy" id="7222"/>
    <lineage>
        <taxon>Eukaryota</taxon>
        <taxon>Metazoa</taxon>
        <taxon>Ecdysozoa</taxon>
        <taxon>Arthropoda</taxon>
        <taxon>Hexapoda</taxon>
        <taxon>Insecta</taxon>
        <taxon>Pterygota</taxon>
        <taxon>Neoptera</taxon>
        <taxon>Endopterygota</taxon>
        <taxon>Diptera</taxon>
        <taxon>Brachycera</taxon>
        <taxon>Muscomorpha</taxon>
        <taxon>Ephydroidea</taxon>
        <taxon>Drosophilidae</taxon>
        <taxon>Drosophila</taxon>
        <taxon>Hawaiian Drosophila</taxon>
    </lineage>
</organism>
<dbReference type="OMA" id="RSQYIFV"/>
<feature type="chain" id="PRO_5005123145" description="UDP-glucuronosyltransferase" evidence="5">
    <location>
        <begin position="24"/>
        <end position="518"/>
    </location>
</feature>
<reference evidence="6 7" key="1">
    <citation type="journal article" date="2007" name="Nature">
        <title>Evolution of genes and genomes on the Drosophila phylogeny.</title>
        <authorList>
            <consortium name="Drosophila 12 Genomes Consortium"/>
            <person name="Clark A.G."/>
            <person name="Eisen M.B."/>
            <person name="Smith D.R."/>
            <person name="Bergman C.M."/>
            <person name="Oliver B."/>
            <person name="Markow T.A."/>
            <person name="Kaufman T.C."/>
            <person name="Kellis M."/>
            <person name="Gelbart W."/>
            <person name="Iyer V.N."/>
            <person name="Pollard D.A."/>
            <person name="Sackton T.B."/>
            <person name="Larracuente A.M."/>
            <person name="Singh N.D."/>
            <person name="Abad J.P."/>
            <person name="Abt D.N."/>
            <person name="Adryan B."/>
            <person name="Aguade M."/>
            <person name="Akashi H."/>
            <person name="Anderson W.W."/>
            <person name="Aquadro C.F."/>
            <person name="Ardell D.H."/>
            <person name="Arguello R."/>
            <person name="Artieri C.G."/>
            <person name="Barbash D.A."/>
            <person name="Barker D."/>
            <person name="Barsanti P."/>
            <person name="Batterham P."/>
            <person name="Batzoglou S."/>
            <person name="Begun D."/>
            <person name="Bhutkar A."/>
            <person name="Blanco E."/>
            <person name="Bosak S.A."/>
            <person name="Bradley R.K."/>
            <person name="Brand A.D."/>
            <person name="Brent M.R."/>
            <person name="Brooks A.N."/>
            <person name="Brown R.H."/>
            <person name="Butlin R.K."/>
            <person name="Caggese C."/>
            <person name="Calvi B.R."/>
            <person name="Bernardo de Carvalho A."/>
            <person name="Caspi A."/>
            <person name="Castrezana S."/>
            <person name="Celniker S.E."/>
            <person name="Chang J.L."/>
            <person name="Chapple C."/>
            <person name="Chatterji S."/>
            <person name="Chinwalla A."/>
            <person name="Civetta A."/>
            <person name="Clifton S.W."/>
            <person name="Comeron J.M."/>
            <person name="Costello J.C."/>
            <person name="Coyne J.A."/>
            <person name="Daub J."/>
            <person name="David R.G."/>
            <person name="Delcher A.L."/>
            <person name="Delehaunty K."/>
            <person name="Do C.B."/>
            <person name="Ebling H."/>
            <person name="Edwards K."/>
            <person name="Eickbush T."/>
            <person name="Evans J.D."/>
            <person name="Filipski A."/>
            <person name="Findeiss S."/>
            <person name="Freyhult E."/>
            <person name="Fulton L."/>
            <person name="Fulton R."/>
            <person name="Garcia A.C."/>
            <person name="Gardiner A."/>
            <person name="Garfield D.A."/>
            <person name="Garvin B.E."/>
            <person name="Gibson G."/>
            <person name="Gilbert D."/>
            <person name="Gnerre S."/>
            <person name="Godfrey J."/>
            <person name="Good R."/>
            <person name="Gotea V."/>
            <person name="Gravely B."/>
            <person name="Greenberg A.J."/>
            <person name="Griffiths-Jones S."/>
            <person name="Gross S."/>
            <person name="Guigo R."/>
            <person name="Gustafson E.A."/>
            <person name="Haerty W."/>
            <person name="Hahn M.W."/>
            <person name="Halligan D.L."/>
            <person name="Halpern A.L."/>
            <person name="Halter G.M."/>
            <person name="Han M.V."/>
            <person name="Heger A."/>
            <person name="Hillier L."/>
            <person name="Hinrichs A.S."/>
            <person name="Holmes I."/>
            <person name="Hoskins R.A."/>
            <person name="Hubisz M.J."/>
            <person name="Hultmark D."/>
            <person name="Huntley M.A."/>
            <person name="Jaffe D.B."/>
            <person name="Jagadeeshan S."/>
            <person name="Jeck W.R."/>
            <person name="Johnson J."/>
            <person name="Jones C.D."/>
            <person name="Jordan W.C."/>
            <person name="Karpen G.H."/>
            <person name="Kataoka E."/>
            <person name="Keightley P.D."/>
            <person name="Kheradpour P."/>
            <person name="Kirkness E.F."/>
            <person name="Koerich L.B."/>
            <person name="Kristiansen K."/>
            <person name="Kudrna D."/>
            <person name="Kulathinal R.J."/>
            <person name="Kumar S."/>
            <person name="Kwok R."/>
            <person name="Lander E."/>
            <person name="Langley C.H."/>
            <person name="Lapoint R."/>
            <person name="Lazzaro B.P."/>
            <person name="Lee S.J."/>
            <person name="Levesque L."/>
            <person name="Li R."/>
            <person name="Lin C.F."/>
            <person name="Lin M.F."/>
            <person name="Lindblad-Toh K."/>
            <person name="Llopart A."/>
            <person name="Long M."/>
            <person name="Low L."/>
            <person name="Lozovsky E."/>
            <person name="Lu J."/>
            <person name="Luo M."/>
            <person name="Machado C.A."/>
            <person name="Makalowski W."/>
            <person name="Marzo M."/>
            <person name="Matsuda M."/>
            <person name="Matzkin L."/>
            <person name="McAllister B."/>
            <person name="McBride C.S."/>
            <person name="McKernan B."/>
            <person name="McKernan K."/>
            <person name="Mendez-Lago M."/>
            <person name="Minx P."/>
            <person name="Mollenhauer M.U."/>
            <person name="Montooth K."/>
            <person name="Mount S.M."/>
            <person name="Mu X."/>
            <person name="Myers E."/>
            <person name="Negre B."/>
            <person name="Newfeld S."/>
            <person name="Nielsen R."/>
            <person name="Noor M.A."/>
            <person name="O'Grady P."/>
            <person name="Pachter L."/>
            <person name="Papaceit M."/>
            <person name="Parisi M.J."/>
            <person name="Parisi M."/>
            <person name="Parts L."/>
            <person name="Pedersen J.S."/>
            <person name="Pesole G."/>
            <person name="Phillippy A.M."/>
            <person name="Ponting C.P."/>
            <person name="Pop M."/>
            <person name="Porcelli D."/>
            <person name="Powell J.R."/>
            <person name="Prohaska S."/>
            <person name="Pruitt K."/>
            <person name="Puig M."/>
            <person name="Quesneville H."/>
            <person name="Ram K.R."/>
            <person name="Rand D."/>
            <person name="Rasmussen M.D."/>
            <person name="Reed L.K."/>
            <person name="Reenan R."/>
            <person name="Reily A."/>
            <person name="Remington K.A."/>
            <person name="Rieger T.T."/>
            <person name="Ritchie M.G."/>
            <person name="Robin C."/>
            <person name="Rogers Y.H."/>
            <person name="Rohde C."/>
            <person name="Rozas J."/>
            <person name="Rubenfield M.J."/>
            <person name="Ruiz A."/>
            <person name="Russo S."/>
            <person name="Salzberg S.L."/>
            <person name="Sanchez-Gracia A."/>
            <person name="Saranga D.J."/>
            <person name="Sato H."/>
            <person name="Schaeffer S.W."/>
            <person name="Schatz M.C."/>
            <person name="Schlenke T."/>
            <person name="Schwartz R."/>
            <person name="Segarra C."/>
            <person name="Singh R.S."/>
            <person name="Sirot L."/>
            <person name="Sirota M."/>
            <person name="Sisneros N.B."/>
            <person name="Smith C.D."/>
            <person name="Smith T.F."/>
            <person name="Spieth J."/>
            <person name="Stage D.E."/>
            <person name="Stark A."/>
            <person name="Stephan W."/>
            <person name="Strausberg R.L."/>
            <person name="Strempel S."/>
            <person name="Sturgill D."/>
            <person name="Sutton G."/>
            <person name="Sutton G.G."/>
            <person name="Tao W."/>
            <person name="Teichmann S."/>
            <person name="Tobari Y.N."/>
            <person name="Tomimura Y."/>
            <person name="Tsolas J.M."/>
            <person name="Valente V.L."/>
            <person name="Venter E."/>
            <person name="Venter J.C."/>
            <person name="Vicario S."/>
            <person name="Vieira F.G."/>
            <person name="Vilella A.J."/>
            <person name="Villasante A."/>
            <person name="Walenz B."/>
            <person name="Wang J."/>
            <person name="Wasserman M."/>
            <person name="Watts T."/>
            <person name="Wilson D."/>
            <person name="Wilson R.K."/>
            <person name="Wing R.A."/>
            <person name="Wolfner M.F."/>
            <person name="Wong A."/>
            <person name="Wong G.K."/>
            <person name="Wu C.I."/>
            <person name="Wu G."/>
            <person name="Yamamoto D."/>
            <person name="Yang H.P."/>
            <person name="Yang S.P."/>
            <person name="Yorke J.A."/>
            <person name="Yoshida K."/>
            <person name="Zdobnov E."/>
            <person name="Zhang P."/>
            <person name="Zhang Y."/>
            <person name="Zimin A.V."/>
            <person name="Baldwin J."/>
            <person name="Abdouelleil A."/>
            <person name="Abdulkadir J."/>
            <person name="Abebe A."/>
            <person name="Abera B."/>
            <person name="Abreu J."/>
            <person name="Acer S.C."/>
            <person name="Aftuck L."/>
            <person name="Alexander A."/>
            <person name="An P."/>
            <person name="Anderson E."/>
            <person name="Anderson S."/>
            <person name="Arachi H."/>
            <person name="Azer M."/>
            <person name="Bachantsang P."/>
            <person name="Barry A."/>
            <person name="Bayul T."/>
            <person name="Berlin A."/>
            <person name="Bessette D."/>
            <person name="Bloom T."/>
            <person name="Blye J."/>
            <person name="Boguslavskiy L."/>
            <person name="Bonnet C."/>
            <person name="Boukhgalter B."/>
            <person name="Bourzgui I."/>
            <person name="Brown A."/>
            <person name="Cahill P."/>
            <person name="Channer S."/>
            <person name="Cheshatsang Y."/>
            <person name="Chuda L."/>
            <person name="Citroen M."/>
            <person name="Collymore A."/>
            <person name="Cooke P."/>
            <person name="Costello M."/>
            <person name="D'Aco K."/>
            <person name="Daza R."/>
            <person name="De Haan G."/>
            <person name="DeGray S."/>
            <person name="DeMaso C."/>
            <person name="Dhargay N."/>
            <person name="Dooley K."/>
            <person name="Dooley E."/>
            <person name="Doricent M."/>
            <person name="Dorje P."/>
            <person name="Dorjee K."/>
            <person name="Dupes A."/>
            <person name="Elong R."/>
            <person name="Falk J."/>
            <person name="Farina A."/>
            <person name="Faro S."/>
            <person name="Ferguson D."/>
            <person name="Fisher S."/>
            <person name="Foley C.D."/>
            <person name="Franke A."/>
            <person name="Friedrich D."/>
            <person name="Gadbois L."/>
            <person name="Gearin G."/>
            <person name="Gearin C.R."/>
            <person name="Giannoukos G."/>
            <person name="Goode T."/>
            <person name="Graham J."/>
            <person name="Grandbois E."/>
            <person name="Grewal S."/>
            <person name="Gyaltsen K."/>
            <person name="Hafez N."/>
            <person name="Hagos B."/>
            <person name="Hall J."/>
            <person name="Henson C."/>
            <person name="Hollinger A."/>
            <person name="Honan T."/>
            <person name="Huard M.D."/>
            <person name="Hughes L."/>
            <person name="Hurhula B."/>
            <person name="Husby M.E."/>
            <person name="Kamat A."/>
            <person name="Kanga B."/>
            <person name="Kashin S."/>
            <person name="Khazanovich D."/>
            <person name="Kisner P."/>
            <person name="Lance K."/>
            <person name="Lara M."/>
            <person name="Lee W."/>
            <person name="Lennon N."/>
            <person name="Letendre F."/>
            <person name="LeVine R."/>
            <person name="Lipovsky A."/>
            <person name="Liu X."/>
            <person name="Liu J."/>
            <person name="Liu S."/>
            <person name="Lokyitsang T."/>
            <person name="Lokyitsang Y."/>
            <person name="Lubonja R."/>
            <person name="Lui A."/>
            <person name="MacDonald P."/>
            <person name="Magnisalis V."/>
            <person name="Maru K."/>
            <person name="Matthews C."/>
            <person name="McCusker W."/>
            <person name="McDonough S."/>
            <person name="Mehta T."/>
            <person name="Meldrim J."/>
            <person name="Meneus L."/>
            <person name="Mihai O."/>
            <person name="Mihalev A."/>
            <person name="Mihova T."/>
            <person name="Mittelman R."/>
            <person name="Mlenga V."/>
            <person name="Montmayeur A."/>
            <person name="Mulrain L."/>
            <person name="Navidi A."/>
            <person name="Naylor J."/>
            <person name="Negash T."/>
            <person name="Nguyen T."/>
            <person name="Nguyen N."/>
            <person name="Nicol R."/>
            <person name="Norbu C."/>
            <person name="Norbu N."/>
            <person name="Novod N."/>
            <person name="O'Neill B."/>
            <person name="Osman S."/>
            <person name="Markiewicz E."/>
            <person name="Oyono O.L."/>
            <person name="Patti C."/>
            <person name="Phunkhang P."/>
            <person name="Pierre F."/>
            <person name="Priest M."/>
            <person name="Raghuraman S."/>
            <person name="Rege F."/>
            <person name="Reyes R."/>
            <person name="Rise C."/>
            <person name="Rogov P."/>
            <person name="Ross K."/>
            <person name="Ryan E."/>
            <person name="Settipalli S."/>
            <person name="Shea T."/>
            <person name="Sherpa N."/>
            <person name="Shi L."/>
            <person name="Shih D."/>
            <person name="Sparrow T."/>
            <person name="Spaulding J."/>
            <person name="Stalker J."/>
            <person name="Stange-Thomann N."/>
            <person name="Stavropoulos S."/>
            <person name="Stone C."/>
            <person name="Strader C."/>
            <person name="Tesfaye S."/>
            <person name="Thomson T."/>
            <person name="Thoulutsang Y."/>
            <person name="Thoulutsang D."/>
            <person name="Topham K."/>
            <person name="Topping I."/>
            <person name="Tsamla T."/>
            <person name="Vassiliev H."/>
            <person name="Vo A."/>
            <person name="Wangchuk T."/>
            <person name="Wangdi T."/>
            <person name="Weiand M."/>
            <person name="Wilkinson J."/>
            <person name="Wilson A."/>
            <person name="Yadav S."/>
            <person name="Young G."/>
            <person name="Yu Q."/>
            <person name="Zembek L."/>
            <person name="Zhong D."/>
            <person name="Zimmer A."/>
            <person name="Zwirko Z."/>
            <person name="Jaffe D.B."/>
            <person name="Alvarez P."/>
            <person name="Brockman W."/>
            <person name="Butler J."/>
            <person name="Chin C."/>
            <person name="Gnerre S."/>
            <person name="Grabherr M."/>
            <person name="Kleber M."/>
            <person name="Mauceli E."/>
            <person name="MacCallum I."/>
        </authorList>
    </citation>
    <scope>NUCLEOTIDE SEQUENCE [LARGE SCALE GENOMIC DNA]</scope>
    <source>
        <strain evidence="7">Tucson 15287-2541.00</strain>
    </source>
</reference>
<name>B4JG65_DROGR</name>
<dbReference type="PROSITE" id="PS00375">
    <property type="entry name" value="UDPGT"/>
    <property type="match status" value="1"/>
</dbReference>
<keyword evidence="5" id="KW-0472">Membrane</keyword>
<evidence type="ECO:0000256" key="4">
    <source>
        <dbReference type="RuleBase" id="RU003718"/>
    </source>
</evidence>
<dbReference type="KEGG" id="dgr:6563449"/>
<evidence type="ECO:0000256" key="1">
    <source>
        <dbReference type="ARBA" id="ARBA00009995"/>
    </source>
</evidence>
<dbReference type="AlphaFoldDB" id="B4JG65"/>
<keyword evidence="5" id="KW-0812">Transmembrane</keyword>
<dbReference type="FunCoup" id="B4JG65">
    <property type="interactions" value="229"/>
</dbReference>
<evidence type="ECO:0000256" key="2">
    <source>
        <dbReference type="ARBA" id="ARBA00022676"/>
    </source>
</evidence>
<evidence type="ECO:0000313" key="7">
    <source>
        <dbReference type="Proteomes" id="UP000001070"/>
    </source>
</evidence>
<keyword evidence="3 4" id="KW-0808">Transferase</keyword>
<keyword evidence="7" id="KW-1185">Reference proteome</keyword>
<accession>B4JG65</accession>
<comment type="subcellular location">
    <subcellularLocation>
        <location evidence="5">Membrane</location>
        <topology evidence="5">Single-pass membrane protein</topology>
    </subcellularLocation>
</comment>
<dbReference type="Pfam" id="PF00201">
    <property type="entry name" value="UDPGT"/>
    <property type="match status" value="1"/>
</dbReference>
<dbReference type="EMBL" id="CH916369">
    <property type="protein sequence ID" value="EDV93632.1"/>
    <property type="molecule type" value="Genomic_DNA"/>
</dbReference>
<dbReference type="PANTHER" id="PTHR48043:SF159">
    <property type="entry name" value="EG:EG0003.4 PROTEIN-RELATED"/>
    <property type="match status" value="1"/>
</dbReference>
<gene>
    <name evidence="6" type="primary">Dgri\GH18172</name>
    <name evidence="6" type="ORF">Dgri_GH18172</name>
</gene>
<dbReference type="Proteomes" id="UP000001070">
    <property type="component" value="Unassembled WGS sequence"/>
</dbReference>
<evidence type="ECO:0000256" key="3">
    <source>
        <dbReference type="ARBA" id="ARBA00022679"/>
    </source>
</evidence>
<evidence type="ECO:0000313" key="6">
    <source>
        <dbReference type="EMBL" id="EDV93632.1"/>
    </source>
</evidence>
<feature type="transmembrane region" description="Helical" evidence="5">
    <location>
        <begin position="479"/>
        <end position="505"/>
    </location>
</feature>
<dbReference type="OrthoDB" id="5835829at2759"/>
<dbReference type="eggNOG" id="KOG1192">
    <property type="taxonomic scope" value="Eukaryota"/>
</dbReference>
<dbReference type="SUPFAM" id="SSF53756">
    <property type="entry name" value="UDP-Glycosyltransferase/glycogen phosphorylase"/>
    <property type="match status" value="1"/>
</dbReference>
<dbReference type="CDD" id="cd03784">
    <property type="entry name" value="GT1_Gtf-like"/>
    <property type="match status" value="1"/>
</dbReference>
<keyword evidence="5" id="KW-1133">Transmembrane helix</keyword>
<dbReference type="Gene3D" id="3.40.50.2000">
    <property type="entry name" value="Glycogen Phosphorylase B"/>
    <property type="match status" value="1"/>
</dbReference>
<proteinExistence type="inferred from homology"/>
<dbReference type="InterPro" id="IPR002213">
    <property type="entry name" value="UDP_glucos_trans"/>
</dbReference>
<dbReference type="InterPro" id="IPR035595">
    <property type="entry name" value="UDP_glycos_trans_CS"/>
</dbReference>